<dbReference type="EMBL" id="KN837256">
    <property type="protein sequence ID" value="KIJ30706.1"/>
    <property type="molecule type" value="Genomic_DNA"/>
</dbReference>
<dbReference type="Proteomes" id="UP000054279">
    <property type="component" value="Unassembled WGS sequence"/>
</dbReference>
<organism evidence="2 3">
    <name type="scientific">Sphaerobolus stellatus (strain SS14)</name>
    <dbReference type="NCBI Taxonomy" id="990650"/>
    <lineage>
        <taxon>Eukaryota</taxon>
        <taxon>Fungi</taxon>
        <taxon>Dikarya</taxon>
        <taxon>Basidiomycota</taxon>
        <taxon>Agaricomycotina</taxon>
        <taxon>Agaricomycetes</taxon>
        <taxon>Phallomycetidae</taxon>
        <taxon>Geastrales</taxon>
        <taxon>Sphaerobolaceae</taxon>
        <taxon>Sphaerobolus</taxon>
    </lineage>
</organism>
<feature type="compositionally biased region" description="Basic and acidic residues" evidence="1">
    <location>
        <begin position="133"/>
        <end position="146"/>
    </location>
</feature>
<feature type="compositionally biased region" description="Acidic residues" evidence="1">
    <location>
        <begin position="116"/>
        <end position="132"/>
    </location>
</feature>
<dbReference type="AlphaFoldDB" id="A0A0C9UZ68"/>
<feature type="region of interest" description="Disordered" evidence="1">
    <location>
        <begin position="116"/>
        <end position="146"/>
    </location>
</feature>
<proteinExistence type="predicted"/>
<accession>A0A0C9UZ68</accession>
<gene>
    <name evidence="2" type="ORF">M422DRAFT_267750</name>
</gene>
<reference evidence="2 3" key="1">
    <citation type="submission" date="2014-06" db="EMBL/GenBank/DDBJ databases">
        <title>Evolutionary Origins and Diversification of the Mycorrhizal Mutualists.</title>
        <authorList>
            <consortium name="DOE Joint Genome Institute"/>
            <consortium name="Mycorrhizal Genomics Consortium"/>
            <person name="Kohler A."/>
            <person name="Kuo A."/>
            <person name="Nagy L.G."/>
            <person name="Floudas D."/>
            <person name="Copeland A."/>
            <person name="Barry K.W."/>
            <person name="Cichocki N."/>
            <person name="Veneault-Fourrey C."/>
            <person name="LaButti K."/>
            <person name="Lindquist E.A."/>
            <person name="Lipzen A."/>
            <person name="Lundell T."/>
            <person name="Morin E."/>
            <person name="Murat C."/>
            <person name="Riley R."/>
            <person name="Ohm R."/>
            <person name="Sun H."/>
            <person name="Tunlid A."/>
            <person name="Henrissat B."/>
            <person name="Grigoriev I.V."/>
            <person name="Hibbett D.S."/>
            <person name="Martin F."/>
        </authorList>
    </citation>
    <scope>NUCLEOTIDE SEQUENCE [LARGE SCALE GENOMIC DNA]</scope>
    <source>
        <strain evidence="2 3">SS14</strain>
    </source>
</reference>
<dbReference type="HOGENOM" id="CLU_1778640_0_0_1"/>
<protein>
    <submittedName>
        <fullName evidence="2">Unplaced genomic scaffold SPHSTscaffold_181, whole genome shotgun sequence</fullName>
    </submittedName>
</protein>
<sequence length="146" mass="16851">MLQLFNLINLIGIVYRKKQSFQQVLTKPEHDILSLQDHLRAAFDLLECLSDKAADSWCWPSQKNTNIPHPRAVATHTRIEALLLADNLNISLNDAAKHIKEHLEEDGEEVHVDVIQEEEEEEEEEDHSEEESDHFNNESEIVKMSS</sequence>
<evidence type="ECO:0000256" key="1">
    <source>
        <dbReference type="SAM" id="MobiDB-lite"/>
    </source>
</evidence>
<keyword evidence="3" id="KW-1185">Reference proteome</keyword>
<evidence type="ECO:0000313" key="3">
    <source>
        <dbReference type="Proteomes" id="UP000054279"/>
    </source>
</evidence>
<name>A0A0C9UZ68_SPHS4</name>
<evidence type="ECO:0000313" key="2">
    <source>
        <dbReference type="EMBL" id="KIJ30706.1"/>
    </source>
</evidence>